<dbReference type="EMBL" id="KE125219">
    <property type="protein sequence ID" value="EPB70156.1"/>
    <property type="molecule type" value="Genomic_DNA"/>
</dbReference>
<dbReference type="PRINTS" id="PR01270">
    <property type="entry name" value="HDASUPER"/>
</dbReference>
<reference evidence="4 5" key="1">
    <citation type="submission" date="2013-05" db="EMBL/GenBank/DDBJ databases">
        <title>Draft genome of the parasitic nematode Anyclostoma ceylanicum.</title>
        <authorList>
            <person name="Mitreva M."/>
        </authorList>
    </citation>
    <scope>NUCLEOTIDE SEQUENCE [LARGE SCALE GENOMIC DNA]</scope>
</reference>
<keyword evidence="5" id="KW-1185">Reference proteome</keyword>
<evidence type="ECO:0000256" key="1">
    <source>
        <dbReference type="ARBA" id="ARBA00022801"/>
    </source>
</evidence>
<dbReference type="InterPro" id="IPR037138">
    <property type="entry name" value="His_deacetylse_dom_sf"/>
</dbReference>
<evidence type="ECO:0000256" key="2">
    <source>
        <dbReference type="ARBA" id="ARBA00048287"/>
    </source>
</evidence>
<dbReference type="Gene3D" id="3.40.800.20">
    <property type="entry name" value="Histone deacetylase domain"/>
    <property type="match status" value="1"/>
</dbReference>
<dbReference type="Pfam" id="PF00850">
    <property type="entry name" value="Hist_deacetyl"/>
    <property type="match status" value="1"/>
</dbReference>
<keyword evidence="1" id="KW-0378">Hydrolase</keyword>
<accession>A0A0D6LJL7</accession>
<gene>
    <name evidence="4" type="ORF">ANCCEY_10746</name>
</gene>
<dbReference type="PANTHER" id="PTHR10625:SF23">
    <property type="entry name" value="HISTONE DEACETYLASE 11"/>
    <property type="match status" value="1"/>
</dbReference>
<dbReference type="InterPro" id="IPR044150">
    <property type="entry name" value="HDAC_classIV"/>
</dbReference>
<sequence length="251" mass="27685">MERLLGSGFEDRKPWYLSSLYSPCILAKVVEVPIACIIPTCITDKYQCGGTVAACRLALDRGWAVHLGGSFGGGFCVYADISLALKILFASKLINKAVIVDLDAHQGNGHERDFGNDHRVYILDIYNPRIYPWDHKAQEGISRSVHVGSMTSDAEYLKLVKHNLSVALSDFHCNLVIFNAGTDSLENDPLGGLCLSPECIVRRDELVFRLCRQNSTPIAMLTSGGYLMKSADVIATSIRNLHEKELIELKA</sequence>
<feature type="domain" description="Histone deacetylase" evidence="3">
    <location>
        <begin position="70"/>
        <end position="237"/>
    </location>
</feature>
<dbReference type="InterPro" id="IPR000286">
    <property type="entry name" value="HDACs"/>
</dbReference>
<proteinExistence type="predicted"/>
<dbReference type="InterPro" id="IPR023696">
    <property type="entry name" value="Ureohydrolase_dom_sf"/>
</dbReference>
<protein>
    <submittedName>
        <fullName evidence="4">Histone deacetylase family protein</fullName>
    </submittedName>
</protein>
<dbReference type="SUPFAM" id="SSF52768">
    <property type="entry name" value="Arginase/deacetylase"/>
    <property type="match status" value="1"/>
</dbReference>
<dbReference type="Proteomes" id="UP000054495">
    <property type="component" value="Unassembled WGS sequence"/>
</dbReference>
<evidence type="ECO:0000259" key="3">
    <source>
        <dbReference type="Pfam" id="PF00850"/>
    </source>
</evidence>
<name>A0A0D6LJL7_9BILA</name>
<dbReference type="GO" id="GO:0141221">
    <property type="term" value="F:histone deacetylase activity, hydrolytic mechanism"/>
    <property type="evidence" value="ECO:0007669"/>
    <property type="project" value="UniProtKB-EC"/>
</dbReference>
<dbReference type="GO" id="GO:0040029">
    <property type="term" value="P:epigenetic regulation of gene expression"/>
    <property type="evidence" value="ECO:0007669"/>
    <property type="project" value="TreeGrafter"/>
</dbReference>
<dbReference type="AlphaFoldDB" id="A0A0D6LJL7"/>
<comment type="catalytic activity">
    <reaction evidence="2">
        <text>N(6)-acetyl-L-lysyl-[histone] + H2O = L-lysyl-[histone] + acetate</text>
        <dbReference type="Rhea" id="RHEA:58196"/>
        <dbReference type="Rhea" id="RHEA-COMP:9845"/>
        <dbReference type="Rhea" id="RHEA-COMP:11338"/>
        <dbReference type="ChEBI" id="CHEBI:15377"/>
        <dbReference type="ChEBI" id="CHEBI:29969"/>
        <dbReference type="ChEBI" id="CHEBI:30089"/>
        <dbReference type="ChEBI" id="CHEBI:61930"/>
        <dbReference type="EC" id="3.5.1.98"/>
    </reaction>
</comment>
<dbReference type="PANTHER" id="PTHR10625">
    <property type="entry name" value="HISTONE DEACETYLASE HDAC1-RELATED"/>
    <property type="match status" value="1"/>
</dbReference>
<organism evidence="4 5">
    <name type="scientific">Ancylostoma ceylanicum</name>
    <dbReference type="NCBI Taxonomy" id="53326"/>
    <lineage>
        <taxon>Eukaryota</taxon>
        <taxon>Metazoa</taxon>
        <taxon>Ecdysozoa</taxon>
        <taxon>Nematoda</taxon>
        <taxon>Chromadorea</taxon>
        <taxon>Rhabditida</taxon>
        <taxon>Rhabditina</taxon>
        <taxon>Rhabditomorpha</taxon>
        <taxon>Strongyloidea</taxon>
        <taxon>Ancylostomatidae</taxon>
        <taxon>Ancylostomatinae</taxon>
        <taxon>Ancylostoma</taxon>
    </lineage>
</organism>
<evidence type="ECO:0000313" key="5">
    <source>
        <dbReference type="Proteomes" id="UP000054495"/>
    </source>
</evidence>
<dbReference type="GO" id="GO:0000118">
    <property type="term" value="C:histone deacetylase complex"/>
    <property type="evidence" value="ECO:0007669"/>
    <property type="project" value="TreeGrafter"/>
</dbReference>
<dbReference type="InterPro" id="IPR023801">
    <property type="entry name" value="His_deacetylse_dom"/>
</dbReference>
<dbReference type="CDD" id="cd09993">
    <property type="entry name" value="HDAC_classIV"/>
    <property type="match status" value="1"/>
</dbReference>
<evidence type="ECO:0000313" key="4">
    <source>
        <dbReference type="EMBL" id="EPB70156.1"/>
    </source>
</evidence>